<dbReference type="Gene3D" id="3.40.50.150">
    <property type="entry name" value="Vaccinia Virus protein VP39"/>
    <property type="match status" value="1"/>
</dbReference>
<gene>
    <name evidence="8" type="ORF">CEE75_13975</name>
</gene>
<dbReference type="EMBL" id="NKLP01000385">
    <property type="protein sequence ID" value="TDN27421.1"/>
    <property type="molecule type" value="Genomic_DNA"/>
</dbReference>
<dbReference type="PRINTS" id="PR00506">
    <property type="entry name" value="D21N6MTFRASE"/>
</dbReference>
<evidence type="ECO:0000256" key="5">
    <source>
        <dbReference type="ARBA" id="ARBA00022747"/>
    </source>
</evidence>
<evidence type="ECO:0000256" key="2">
    <source>
        <dbReference type="ARBA" id="ARBA00022603"/>
    </source>
</evidence>
<dbReference type="GO" id="GO:0008170">
    <property type="term" value="F:N-methyltransferase activity"/>
    <property type="evidence" value="ECO:0007669"/>
    <property type="project" value="InterPro"/>
</dbReference>
<dbReference type="AlphaFoldDB" id="A0A4R6CPG0"/>
<proteinExistence type="inferred from homology"/>
<dbReference type="InterPro" id="IPR002052">
    <property type="entry name" value="DNA_methylase_N6_adenine_CS"/>
</dbReference>
<feature type="domain" description="DNA methylase N-4/N-6" evidence="7">
    <location>
        <begin position="118"/>
        <end position="439"/>
    </location>
</feature>
<keyword evidence="5" id="KW-0680">Restriction system</keyword>
<dbReference type="GO" id="GO:0003677">
    <property type="term" value="F:DNA binding"/>
    <property type="evidence" value="ECO:0007669"/>
    <property type="project" value="InterPro"/>
</dbReference>
<dbReference type="RefSeq" id="WP_133476887.1">
    <property type="nucleotide sequence ID" value="NZ_NKLP01000385.1"/>
</dbReference>
<sequence>MTENDRKFEATTPNFKSEAAKKIAKLFPEVVADGQIDTDALEELLSPDLEDEEANEKYKFTWRGKRNAKRIADAPARTTTLIADKKSSKDWDATKNVYIEGDNLEVLKLMQKAYSEKVKVIYIDPPYNTGHDFVYKDKYHDPYDNYLRETGQIDAAGNVTTTNRESNGRFHTDWLNMMYPRLKLARNLLMDDGVIFISIDDNEDANLKKICDEIFGENNFLAQVVWERAYAPINLKKNFSESHDYILVYAKDASIVETRGIPRGDEADNRYSNPDNDPRGVWQSDNLSVGPAIESNIYPVTTPSGRVVEPPAGRSWSLSQKAFRERLKDNRIWFGSDGNGVPRMKRFLSELKKPGITPMTIWKYKEVGHSQEATQQLQKLMCGKKYFDYPKPVKLIQRAVQLYSENDSIILDFFSGSATTAQSVIEQNAEDGGHRKFIMVQLPEKTSKKSVAYKDDYKTIPEIAEERIRRAGKQIQEKHSDIKFDTGFKVFKLESSTIKQWDDNPDKFTEQLEMLHSPFTQDSTNDQRALEIAIKSGISLTASPEIDGDNYHFVSDDKEVFVILGKYDEKLLDELDKERKLPNATAVIREMDNGSETKFNLIEKMKQEPELNDHFSLEWL</sequence>
<keyword evidence="2 8" id="KW-0489">Methyltransferase</keyword>
<dbReference type="InterPro" id="IPR002941">
    <property type="entry name" value="DNA_methylase_N4/N6"/>
</dbReference>
<evidence type="ECO:0000259" key="7">
    <source>
        <dbReference type="Pfam" id="PF01555"/>
    </source>
</evidence>
<accession>A0A4R6CPG0</accession>
<comment type="caution">
    <text evidence="8">The sequence shown here is derived from an EMBL/GenBank/DDBJ whole genome shotgun (WGS) entry which is preliminary data.</text>
</comment>
<dbReference type="SUPFAM" id="SSF53335">
    <property type="entry name" value="S-adenosyl-L-methionine-dependent methyltransferases"/>
    <property type="match status" value="1"/>
</dbReference>
<dbReference type="PROSITE" id="PS00092">
    <property type="entry name" value="N6_MTASE"/>
    <property type="match status" value="1"/>
</dbReference>
<evidence type="ECO:0000256" key="6">
    <source>
        <dbReference type="SAM" id="MobiDB-lite"/>
    </source>
</evidence>
<evidence type="ECO:0000313" key="8">
    <source>
        <dbReference type="EMBL" id="TDN27421.1"/>
    </source>
</evidence>
<dbReference type="InterPro" id="IPR029063">
    <property type="entry name" value="SAM-dependent_MTases_sf"/>
</dbReference>
<comment type="similarity">
    <text evidence="1">Belongs to the N(4)/N(6)-methyltransferase family.</text>
</comment>
<dbReference type="PIRSF" id="PIRSF015855">
    <property type="entry name" value="TypeIII_Mtase_mKpnI"/>
    <property type="match status" value="1"/>
</dbReference>
<evidence type="ECO:0000256" key="3">
    <source>
        <dbReference type="ARBA" id="ARBA00022679"/>
    </source>
</evidence>
<dbReference type="GO" id="GO:0032259">
    <property type="term" value="P:methylation"/>
    <property type="evidence" value="ECO:0007669"/>
    <property type="project" value="UniProtKB-KW"/>
</dbReference>
<dbReference type="InterPro" id="IPR002295">
    <property type="entry name" value="N4/N6-MTase_EcoPI_Mod-like"/>
</dbReference>
<keyword evidence="4" id="KW-0949">S-adenosyl-L-methionine</keyword>
<name>A0A4R6CPG0_9LACO</name>
<feature type="region of interest" description="Disordered" evidence="6">
    <location>
        <begin position="261"/>
        <end position="281"/>
    </location>
</feature>
<evidence type="ECO:0000256" key="4">
    <source>
        <dbReference type="ARBA" id="ARBA00022691"/>
    </source>
</evidence>
<organism evidence="8 9">
    <name type="scientific">Lactobacillus crispatus</name>
    <dbReference type="NCBI Taxonomy" id="47770"/>
    <lineage>
        <taxon>Bacteria</taxon>
        <taxon>Bacillati</taxon>
        <taxon>Bacillota</taxon>
        <taxon>Bacilli</taxon>
        <taxon>Lactobacillales</taxon>
        <taxon>Lactobacillaceae</taxon>
        <taxon>Lactobacillus</taxon>
    </lineage>
</organism>
<dbReference type="Proteomes" id="UP000295195">
    <property type="component" value="Unassembled WGS sequence"/>
</dbReference>
<dbReference type="Pfam" id="PF01555">
    <property type="entry name" value="N6_N4_Mtase"/>
    <property type="match status" value="1"/>
</dbReference>
<dbReference type="GO" id="GO:0009307">
    <property type="term" value="P:DNA restriction-modification system"/>
    <property type="evidence" value="ECO:0007669"/>
    <property type="project" value="UniProtKB-KW"/>
</dbReference>
<evidence type="ECO:0000256" key="1">
    <source>
        <dbReference type="ARBA" id="ARBA00006594"/>
    </source>
</evidence>
<keyword evidence="3 8" id="KW-0808">Transferase</keyword>
<reference evidence="8 9" key="1">
    <citation type="submission" date="2017-06" db="EMBL/GenBank/DDBJ databases">
        <authorList>
            <person name="Swanenburg J."/>
            <person name="Kort R."/>
        </authorList>
    </citation>
    <scope>NUCLEOTIDE SEQUENCE [LARGE SCALE GENOMIC DNA]</scope>
    <source>
        <strain evidence="8 9">RL05</strain>
    </source>
</reference>
<protein>
    <submittedName>
        <fullName evidence="8">Site-specific DNA-methyltransferase</fullName>
    </submittedName>
</protein>
<evidence type="ECO:0000313" key="9">
    <source>
        <dbReference type="Proteomes" id="UP000295195"/>
    </source>
</evidence>